<dbReference type="STRING" id="1004.SAMN05661012_05655"/>
<dbReference type="PROSITE" id="PS51154">
    <property type="entry name" value="MACRO"/>
    <property type="match status" value="1"/>
</dbReference>
<dbReference type="Pfam" id="PF01661">
    <property type="entry name" value="Macro"/>
    <property type="match status" value="1"/>
</dbReference>
<organism evidence="3 5">
    <name type="scientific">Chitinophaga sancti</name>
    <dbReference type="NCBI Taxonomy" id="1004"/>
    <lineage>
        <taxon>Bacteria</taxon>
        <taxon>Pseudomonadati</taxon>
        <taxon>Bacteroidota</taxon>
        <taxon>Chitinophagia</taxon>
        <taxon>Chitinophagales</taxon>
        <taxon>Chitinophagaceae</taxon>
        <taxon>Chitinophaga</taxon>
    </lineage>
</organism>
<name>A0A1K1SL16_9BACT</name>
<protein>
    <submittedName>
        <fullName evidence="3">Macro domain-containing protein</fullName>
    </submittedName>
</protein>
<feature type="domain" description="Macro" evidence="2">
    <location>
        <begin position="1"/>
        <end position="106"/>
    </location>
</feature>
<sequence>MKSIIVRCKNGTFKLGSVFVYSSPPFTVFNLGTQKNWRIKAELPAIMESLSLMLKLADDNGIAQIGLPRIGAGLGGLVWEDVKEVIVHTAKDSIVNLIVFEEFLKS</sequence>
<evidence type="ECO:0000259" key="2">
    <source>
        <dbReference type="PROSITE" id="PS51154"/>
    </source>
</evidence>
<evidence type="ECO:0000313" key="6">
    <source>
        <dbReference type="Proteomes" id="UP001326715"/>
    </source>
</evidence>
<comment type="catalytic activity">
    <reaction evidence="1">
        <text>an N-(ADP-alpha-D-ribosyl)-thymidine in DNA + H2O = a thymidine in DNA + ADP-D-ribose</text>
        <dbReference type="Rhea" id="RHEA:71655"/>
        <dbReference type="Rhea" id="RHEA-COMP:13556"/>
        <dbReference type="Rhea" id="RHEA-COMP:18051"/>
        <dbReference type="ChEBI" id="CHEBI:15377"/>
        <dbReference type="ChEBI" id="CHEBI:57967"/>
        <dbReference type="ChEBI" id="CHEBI:137386"/>
        <dbReference type="ChEBI" id="CHEBI:191199"/>
    </reaction>
    <physiologicalReaction direction="left-to-right" evidence="1">
        <dbReference type="Rhea" id="RHEA:71656"/>
    </physiologicalReaction>
</comment>
<dbReference type="Gene3D" id="3.40.220.10">
    <property type="entry name" value="Leucine Aminopeptidase, subunit E, domain 1"/>
    <property type="match status" value="1"/>
</dbReference>
<dbReference type="InterPro" id="IPR043472">
    <property type="entry name" value="Macro_dom-like"/>
</dbReference>
<evidence type="ECO:0000313" key="3">
    <source>
        <dbReference type="EMBL" id="SFW85009.1"/>
    </source>
</evidence>
<reference evidence="3 5" key="1">
    <citation type="submission" date="2016-11" db="EMBL/GenBank/DDBJ databases">
        <authorList>
            <person name="Jaros S."/>
            <person name="Januszkiewicz K."/>
            <person name="Wedrychowicz H."/>
        </authorList>
    </citation>
    <scope>NUCLEOTIDE SEQUENCE [LARGE SCALE GENOMIC DNA]</scope>
    <source>
        <strain evidence="3 5">DSM 784</strain>
    </source>
</reference>
<dbReference type="EMBL" id="FPIZ01000025">
    <property type="protein sequence ID" value="SFW85009.1"/>
    <property type="molecule type" value="Genomic_DNA"/>
</dbReference>
<dbReference type="InterPro" id="IPR050892">
    <property type="entry name" value="ADP-ribose_metab_enzymes"/>
</dbReference>
<dbReference type="GO" id="GO:0140291">
    <property type="term" value="P:peptidyl-glutamate ADP-deribosylation"/>
    <property type="evidence" value="ECO:0007669"/>
    <property type="project" value="TreeGrafter"/>
</dbReference>
<gene>
    <name evidence="3" type="ORF">SAMN05661012_05655</name>
    <name evidence="4" type="ORF">SR876_28850</name>
</gene>
<dbReference type="PANTHER" id="PTHR12521">
    <property type="entry name" value="PROTEIN C6ORF130"/>
    <property type="match status" value="1"/>
</dbReference>
<reference evidence="4 6" key="2">
    <citation type="submission" date="2023-11" db="EMBL/GenBank/DDBJ databases">
        <title>MicrobeMod: A computational toolkit for identifying prokaryotic methylation and restriction-modification with nanopore sequencing.</title>
        <authorList>
            <person name="Crits-Christoph A."/>
            <person name="Kang S.C."/>
            <person name="Lee H."/>
            <person name="Ostrov N."/>
        </authorList>
    </citation>
    <scope>NUCLEOTIDE SEQUENCE [LARGE SCALE GENOMIC DNA]</scope>
    <source>
        <strain evidence="4 6">ATCC 23090</strain>
    </source>
</reference>
<evidence type="ECO:0000313" key="5">
    <source>
        <dbReference type="Proteomes" id="UP000183788"/>
    </source>
</evidence>
<dbReference type="AlphaFoldDB" id="A0A1K1SL16"/>
<dbReference type="EMBL" id="CP140154">
    <property type="protein sequence ID" value="WQG88943.1"/>
    <property type="molecule type" value="Genomic_DNA"/>
</dbReference>
<evidence type="ECO:0000256" key="1">
    <source>
        <dbReference type="ARBA" id="ARBA00035885"/>
    </source>
</evidence>
<dbReference type="PANTHER" id="PTHR12521:SF0">
    <property type="entry name" value="ADP-RIBOSE GLYCOHYDROLASE OARD1"/>
    <property type="match status" value="1"/>
</dbReference>
<dbReference type="SUPFAM" id="SSF52949">
    <property type="entry name" value="Macro domain-like"/>
    <property type="match status" value="1"/>
</dbReference>
<accession>A0A1K1SL16</accession>
<dbReference type="InterPro" id="IPR002589">
    <property type="entry name" value="Macro_dom"/>
</dbReference>
<dbReference type="Proteomes" id="UP001326715">
    <property type="component" value="Chromosome"/>
</dbReference>
<proteinExistence type="predicted"/>
<dbReference type="RefSeq" id="WP_218164103.1">
    <property type="nucleotide sequence ID" value="NZ_CP139972.1"/>
</dbReference>
<evidence type="ECO:0000313" key="4">
    <source>
        <dbReference type="EMBL" id="WQG88943.1"/>
    </source>
</evidence>
<dbReference type="Proteomes" id="UP000183788">
    <property type="component" value="Unassembled WGS sequence"/>
</dbReference>
<keyword evidence="6" id="KW-1185">Reference proteome</keyword>